<evidence type="ECO:0000313" key="2">
    <source>
        <dbReference type="Proteomes" id="UP001141950"/>
    </source>
</evidence>
<dbReference type="InterPro" id="IPR029055">
    <property type="entry name" value="Ntn_hydrolases_N"/>
</dbReference>
<comment type="caution">
    <text evidence="1">The sequence shown here is derived from an EMBL/GenBank/DDBJ whole genome shotgun (WGS) entry which is preliminary data.</text>
</comment>
<keyword evidence="2" id="KW-1185">Reference proteome</keyword>
<evidence type="ECO:0000313" key="1">
    <source>
        <dbReference type="EMBL" id="MCR2805338.1"/>
    </source>
</evidence>
<name>A0A9X2MT30_9BACL</name>
<gene>
    <name evidence="1" type="ORF">NQZ67_15735</name>
</gene>
<dbReference type="EMBL" id="JANIPJ010000011">
    <property type="protein sequence ID" value="MCR2805338.1"/>
    <property type="molecule type" value="Genomic_DNA"/>
</dbReference>
<organism evidence="1 2">
    <name type="scientific">Paenibacillus soyae</name>
    <dbReference type="NCBI Taxonomy" id="2969249"/>
    <lineage>
        <taxon>Bacteria</taxon>
        <taxon>Bacillati</taxon>
        <taxon>Bacillota</taxon>
        <taxon>Bacilli</taxon>
        <taxon>Bacillales</taxon>
        <taxon>Paenibacillaceae</taxon>
        <taxon>Paenibacillus</taxon>
    </lineage>
</organism>
<dbReference type="RefSeq" id="WP_257447609.1">
    <property type="nucleotide sequence ID" value="NZ_JANIPJ010000011.1"/>
</dbReference>
<dbReference type="SUPFAM" id="SSF56235">
    <property type="entry name" value="N-terminal nucleophile aminohydrolases (Ntn hydrolases)"/>
    <property type="match status" value="1"/>
</dbReference>
<dbReference type="AlphaFoldDB" id="A0A9X2MT30"/>
<sequence>MSMCICIQNNDELFIAADTAVTISVDGELFRTRQHFNKLRQIGPFLIFGSGSVDVMLNVYKLFESEPKKTAESLRDIVRKCCADFKANHEITYESLPEHTRDVAVLAAEYGDDGVVVYTMNPTDNFEIKTFTVGPDSSTPHTGGYYASETATFLDPLLRAGKPVDQIVYNAFNHFSGAEVGGNITAAIMRKDGVHFLHPVPINENVRLRYYSKPLGAFLTGAQIMTDSPGVFPRAQMSADDKAFTVFKSDSDYIQFNADYAGSPVINVVQGGFVRGQISSLSNTMRISGTNNLQLTTASGDIQLQPASSGGRVTVSTWARLYSTTDGETLAQALGGIESRLSSLESRVSALESA</sequence>
<protein>
    <submittedName>
        <fullName evidence="1">Uncharacterized protein</fullName>
    </submittedName>
</protein>
<accession>A0A9X2MT30</accession>
<proteinExistence type="predicted"/>
<dbReference type="Proteomes" id="UP001141950">
    <property type="component" value="Unassembled WGS sequence"/>
</dbReference>
<reference evidence="1" key="1">
    <citation type="submission" date="2022-08" db="EMBL/GenBank/DDBJ databases">
        <title>The genomic sequence of strain Paenibacillus sp. SCIV0701.</title>
        <authorList>
            <person name="Zhao H."/>
        </authorList>
    </citation>
    <scope>NUCLEOTIDE SEQUENCE</scope>
    <source>
        <strain evidence="1">SCIV0701</strain>
    </source>
</reference>